<gene>
    <name evidence="10" type="ORF">B0A50_04526</name>
</gene>
<evidence type="ECO:0000256" key="3">
    <source>
        <dbReference type="ARBA" id="ARBA00022448"/>
    </source>
</evidence>
<comment type="similarity">
    <text evidence="2 7">Belongs to the major facilitator superfamily. Sugar transporter (TC 2.A.1.1) family.</text>
</comment>
<feature type="transmembrane region" description="Helical" evidence="8">
    <location>
        <begin position="71"/>
        <end position="92"/>
    </location>
</feature>
<organism evidence="10 11">
    <name type="scientific">Salinomyces thailandicus</name>
    <dbReference type="NCBI Taxonomy" id="706561"/>
    <lineage>
        <taxon>Eukaryota</taxon>
        <taxon>Fungi</taxon>
        <taxon>Dikarya</taxon>
        <taxon>Ascomycota</taxon>
        <taxon>Pezizomycotina</taxon>
        <taxon>Dothideomycetes</taxon>
        <taxon>Dothideomycetidae</taxon>
        <taxon>Mycosphaerellales</taxon>
        <taxon>Teratosphaeriaceae</taxon>
        <taxon>Salinomyces</taxon>
    </lineage>
</organism>
<dbReference type="InterPro" id="IPR050360">
    <property type="entry name" value="MFS_Sugar_Transporters"/>
</dbReference>
<reference evidence="10 11" key="1">
    <citation type="submission" date="2017-03" db="EMBL/GenBank/DDBJ databases">
        <title>Genomes of endolithic fungi from Antarctica.</title>
        <authorList>
            <person name="Coleine C."/>
            <person name="Masonjones S."/>
            <person name="Stajich J.E."/>
        </authorList>
    </citation>
    <scope>NUCLEOTIDE SEQUENCE [LARGE SCALE GENOMIC DNA]</scope>
    <source>
        <strain evidence="10 11">CCFEE 6315</strain>
    </source>
</reference>
<comment type="caution">
    <text evidence="10">The sequence shown here is derived from an EMBL/GenBank/DDBJ whole genome shotgun (WGS) entry which is preliminary data.</text>
</comment>
<accession>A0A4V5N4C6</accession>
<keyword evidence="11" id="KW-1185">Reference proteome</keyword>
<evidence type="ECO:0000256" key="1">
    <source>
        <dbReference type="ARBA" id="ARBA00004141"/>
    </source>
</evidence>
<dbReference type="AlphaFoldDB" id="A0A4V5N4C6"/>
<evidence type="ECO:0000256" key="8">
    <source>
        <dbReference type="SAM" id="Phobius"/>
    </source>
</evidence>
<evidence type="ECO:0000313" key="11">
    <source>
        <dbReference type="Proteomes" id="UP000308549"/>
    </source>
</evidence>
<dbReference type="PROSITE" id="PS50850">
    <property type="entry name" value="MFS"/>
    <property type="match status" value="1"/>
</dbReference>
<name>A0A4V5N4C6_9PEZI</name>
<evidence type="ECO:0000256" key="4">
    <source>
        <dbReference type="ARBA" id="ARBA00022692"/>
    </source>
</evidence>
<evidence type="ECO:0000256" key="2">
    <source>
        <dbReference type="ARBA" id="ARBA00010992"/>
    </source>
</evidence>
<dbReference type="EMBL" id="NAJL01000024">
    <property type="protein sequence ID" value="TKA27189.1"/>
    <property type="molecule type" value="Genomic_DNA"/>
</dbReference>
<dbReference type="PANTHER" id="PTHR48022">
    <property type="entry name" value="PLASTIDIC GLUCOSE TRANSPORTER 4"/>
    <property type="match status" value="1"/>
</dbReference>
<dbReference type="InterPro" id="IPR003663">
    <property type="entry name" value="Sugar/inositol_transpt"/>
</dbReference>
<dbReference type="InterPro" id="IPR036259">
    <property type="entry name" value="MFS_trans_sf"/>
</dbReference>
<evidence type="ECO:0000313" key="10">
    <source>
        <dbReference type="EMBL" id="TKA27189.1"/>
    </source>
</evidence>
<keyword evidence="3 7" id="KW-0813">Transport</keyword>
<dbReference type="GO" id="GO:0016020">
    <property type="term" value="C:membrane"/>
    <property type="evidence" value="ECO:0007669"/>
    <property type="project" value="UniProtKB-SubCell"/>
</dbReference>
<keyword evidence="5 8" id="KW-1133">Transmembrane helix</keyword>
<dbReference type="InterPro" id="IPR020846">
    <property type="entry name" value="MFS_dom"/>
</dbReference>
<feature type="transmembrane region" description="Helical" evidence="8">
    <location>
        <begin position="311"/>
        <end position="334"/>
    </location>
</feature>
<feature type="transmembrane region" description="Helical" evidence="8">
    <location>
        <begin position="416"/>
        <end position="434"/>
    </location>
</feature>
<dbReference type="InterPro" id="IPR005828">
    <property type="entry name" value="MFS_sugar_transport-like"/>
</dbReference>
<feature type="transmembrane region" description="Helical" evidence="8">
    <location>
        <begin position="382"/>
        <end position="404"/>
    </location>
</feature>
<feature type="transmembrane region" description="Helical" evidence="8">
    <location>
        <begin position="346"/>
        <end position="370"/>
    </location>
</feature>
<feature type="transmembrane region" description="Helical" evidence="8">
    <location>
        <begin position="39"/>
        <end position="59"/>
    </location>
</feature>
<evidence type="ECO:0000256" key="7">
    <source>
        <dbReference type="RuleBase" id="RU003346"/>
    </source>
</evidence>
<proteinExistence type="inferred from homology"/>
<dbReference type="Proteomes" id="UP000308549">
    <property type="component" value="Unassembled WGS sequence"/>
</dbReference>
<feature type="domain" description="Major facilitator superfamily (MFS) profile" evidence="9">
    <location>
        <begin position="1"/>
        <end position="438"/>
    </location>
</feature>
<evidence type="ECO:0000256" key="5">
    <source>
        <dbReference type="ARBA" id="ARBA00022989"/>
    </source>
</evidence>
<feature type="transmembrane region" description="Helical" evidence="8">
    <location>
        <begin position="161"/>
        <end position="180"/>
    </location>
</feature>
<comment type="subcellular location">
    <subcellularLocation>
        <location evidence="1">Membrane</location>
        <topology evidence="1">Multi-pass membrane protein</topology>
    </subcellularLocation>
</comment>
<dbReference type="GO" id="GO:0005351">
    <property type="term" value="F:carbohydrate:proton symporter activity"/>
    <property type="evidence" value="ECO:0007669"/>
    <property type="project" value="TreeGrafter"/>
</dbReference>
<keyword evidence="4 8" id="KW-0812">Transmembrane</keyword>
<feature type="transmembrane region" description="Helical" evidence="8">
    <location>
        <begin position="131"/>
        <end position="149"/>
    </location>
</feature>
<evidence type="ECO:0000256" key="6">
    <source>
        <dbReference type="ARBA" id="ARBA00023136"/>
    </source>
</evidence>
<dbReference type="PANTHER" id="PTHR48022:SF2">
    <property type="entry name" value="PLASTIDIC GLUCOSE TRANSPORTER 4"/>
    <property type="match status" value="1"/>
</dbReference>
<dbReference type="OrthoDB" id="6612291at2759"/>
<dbReference type="NCBIfam" id="TIGR00879">
    <property type="entry name" value="SP"/>
    <property type="match status" value="1"/>
</dbReference>
<protein>
    <recommendedName>
        <fullName evidence="9">Major facilitator superfamily (MFS) profile domain-containing protein</fullName>
    </recommendedName>
</protein>
<dbReference type="SUPFAM" id="SSF103473">
    <property type="entry name" value="MFS general substrate transporter"/>
    <property type="match status" value="1"/>
</dbReference>
<keyword evidence="6 8" id="KW-0472">Membrane</keyword>
<evidence type="ECO:0000259" key="9">
    <source>
        <dbReference type="PROSITE" id="PS50850"/>
    </source>
</evidence>
<sequence>MNFGFDNNWWSCVLSLQEFADYYGPPSPDGGPKSLPSSWQSAGSGTANAGMVIGCLIAGAMGRRIGRRMSIVVLVGIALIGMAIQNAIHSYWAVMVGRMVNAISMGIEANVIPMFIAELAPPAIRGSIVNFYQWWLMIGAVTAVGVVYGPRQYDNMWSFRTVMVVQLIIPMLLCCVVWILPESPRWLLLKGERRAAYESLEFIRRGAATHAEIEQELDLLHKANIEQKEYHHATSYADCFKGSNGRRTLIAASVQVLQQLQGNSFVSTYGVLYLKQLGVTDALISQLAFVGMALAGATLAFVLTDRIGRRALFLGTALMAWASMWISSGLSSFWPGGVNGGPVAAGSLACFMLWNCLTTLGWGSCVWITTSEVATAQLREKTISIATIFSFIAVLLITYINPFVQDEPGNLGSRVGFVYGSFSVIAFAWVFFVVPELSGRSLEELDELFQSNISARRFKSYRCNAVGARITAVQDMNAQAHVQVINGAAVESGQKSKERISVDTKA</sequence>
<dbReference type="Pfam" id="PF00083">
    <property type="entry name" value="Sugar_tr"/>
    <property type="match status" value="1"/>
</dbReference>
<dbReference type="Gene3D" id="1.20.1250.20">
    <property type="entry name" value="MFS general substrate transporter like domains"/>
    <property type="match status" value="1"/>
</dbReference>
<feature type="transmembrane region" description="Helical" evidence="8">
    <location>
        <begin position="283"/>
        <end position="304"/>
    </location>
</feature>